<dbReference type="STRING" id="154538.A0A1M2VCM6"/>
<reference evidence="2 3" key="1">
    <citation type="submission" date="2016-10" db="EMBL/GenBank/DDBJ databases">
        <title>Genome sequence of the basidiomycete white-rot fungus Trametes pubescens.</title>
        <authorList>
            <person name="Makela M.R."/>
            <person name="Granchi Z."/>
            <person name="Peng M."/>
            <person name="De Vries R.P."/>
            <person name="Grigoriev I."/>
            <person name="Riley R."/>
            <person name="Hilden K."/>
        </authorList>
    </citation>
    <scope>NUCLEOTIDE SEQUENCE [LARGE SCALE GENOMIC DNA]</scope>
    <source>
        <strain evidence="2 3">FBCC735</strain>
    </source>
</reference>
<organism evidence="2 3">
    <name type="scientific">Trametes pubescens</name>
    <name type="common">White-rot fungus</name>
    <dbReference type="NCBI Taxonomy" id="154538"/>
    <lineage>
        <taxon>Eukaryota</taxon>
        <taxon>Fungi</taxon>
        <taxon>Dikarya</taxon>
        <taxon>Basidiomycota</taxon>
        <taxon>Agaricomycotina</taxon>
        <taxon>Agaricomycetes</taxon>
        <taxon>Polyporales</taxon>
        <taxon>Polyporaceae</taxon>
        <taxon>Trametes</taxon>
    </lineage>
</organism>
<protein>
    <recommendedName>
        <fullName evidence="1">N-acetyltransferase domain-containing protein</fullName>
    </recommendedName>
</protein>
<dbReference type="Proteomes" id="UP000184267">
    <property type="component" value="Unassembled WGS sequence"/>
</dbReference>
<name>A0A1M2VCM6_TRAPU</name>
<dbReference type="Pfam" id="PF13444">
    <property type="entry name" value="Acetyltransf_5"/>
    <property type="match status" value="1"/>
</dbReference>
<dbReference type="OrthoDB" id="329272at2759"/>
<evidence type="ECO:0000259" key="1">
    <source>
        <dbReference type="PROSITE" id="PS51186"/>
    </source>
</evidence>
<evidence type="ECO:0000313" key="3">
    <source>
        <dbReference type="Proteomes" id="UP000184267"/>
    </source>
</evidence>
<dbReference type="EMBL" id="MNAD01001463">
    <property type="protein sequence ID" value="OJT05352.1"/>
    <property type="molecule type" value="Genomic_DNA"/>
</dbReference>
<dbReference type="AlphaFoldDB" id="A0A1M2VCM6"/>
<dbReference type="GO" id="GO:0016747">
    <property type="term" value="F:acyltransferase activity, transferring groups other than amino-acyl groups"/>
    <property type="evidence" value="ECO:0007669"/>
    <property type="project" value="InterPro"/>
</dbReference>
<dbReference type="SUPFAM" id="SSF55729">
    <property type="entry name" value="Acyl-CoA N-acyltransferases (Nat)"/>
    <property type="match status" value="1"/>
</dbReference>
<keyword evidence="3" id="KW-1185">Reference proteome</keyword>
<dbReference type="GO" id="GO:0006048">
    <property type="term" value="P:UDP-N-acetylglucosamine biosynthetic process"/>
    <property type="evidence" value="ECO:0007669"/>
    <property type="project" value="UniProtKB-UniPathway"/>
</dbReference>
<dbReference type="PROSITE" id="PS51186">
    <property type="entry name" value="GNAT"/>
    <property type="match status" value="1"/>
</dbReference>
<sequence>MATPPEYEIITVPAVGQPGREELRQQCYDVRIDVFHHEQGFPFDTEIDEYDEEATHILLRVLPSHKPVGTIRCVKLKEYYKLTRLAVLKDYRQYRFGRTLVESLHAFVRADARASAATLGEPGVVKVAAHSQIPVKGFYGRWVLALWVFLRLSRTAAHAIDTRDTDRFGYVPEGDEFDEDGAPHQKMVLRLALSD</sequence>
<dbReference type="InterPro" id="IPR000182">
    <property type="entry name" value="GNAT_dom"/>
</dbReference>
<proteinExistence type="predicted"/>
<gene>
    <name evidence="2" type="ORF">TRAPUB_3793</name>
</gene>
<dbReference type="Gene3D" id="3.40.630.30">
    <property type="match status" value="1"/>
</dbReference>
<dbReference type="UniPathway" id="UPA00113">
    <property type="reaction ID" value="UER00529"/>
</dbReference>
<dbReference type="OMA" id="HYLTIHA"/>
<evidence type="ECO:0000313" key="2">
    <source>
        <dbReference type="EMBL" id="OJT05352.1"/>
    </source>
</evidence>
<accession>A0A1M2VCM6</accession>
<feature type="domain" description="N-acetyltransferase" evidence="1">
    <location>
        <begin position="14"/>
        <end position="194"/>
    </location>
</feature>
<dbReference type="InterPro" id="IPR016181">
    <property type="entry name" value="Acyl_CoA_acyltransferase"/>
</dbReference>
<comment type="caution">
    <text evidence="2">The sequence shown here is derived from an EMBL/GenBank/DDBJ whole genome shotgun (WGS) entry which is preliminary data.</text>
</comment>